<keyword evidence="3" id="KW-1185">Reference proteome</keyword>
<name>A0A0S2T9H2_9GAMM</name>
<feature type="domain" description="Type 4 fimbrial biogenesis protein PilX N-terminal" evidence="1">
    <location>
        <begin position="6"/>
        <end position="53"/>
    </location>
</feature>
<evidence type="ECO:0000313" key="3">
    <source>
        <dbReference type="Proteomes" id="UP000055136"/>
    </source>
</evidence>
<sequence length="177" mass="19224">MMNRQRGSALILALLILLVMTMLGITAMSTSTLEEKMAANDRNQKLAFQNAELKLAQSESEVRDYDWNVDVSGVLDAEAAHPGLYGEGTSPNYYEPATWTPEADLCETVENNLADNKACRIVQVMDVPPPLEQGGGYGQLSQSNMPAAKLRITAQGRDASGGARVMVQSTYEKNITP</sequence>
<evidence type="ECO:0000313" key="2">
    <source>
        <dbReference type="EMBL" id="ALP51799.1"/>
    </source>
</evidence>
<evidence type="ECO:0000259" key="1">
    <source>
        <dbReference type="Pfam" id="PF14341"/>
    </source>
</evidence>
<dbReference type="Proteomes" id="UP000055136">
    <property type="component" value="Chromosome"/>
</dbReference>
<dbReference type="AlphaFoldDB" id="A0A0S2T9H2"/>
<dbReference type="EMBL" id="CP013099">
    <property type="protein sequence ID" value="ALP51799.1"/>
    <property type="molecule type" value="Genomic_DNA"/>
</dbReference>
<proteinExistence type="predicted"/>
<dbReference type="STRING" id="1748243.Tel_00840"/>
<dbReference type="Pfam" id="PF14341">
    <property type="entry name" value="PilX_N"/>
    <property type="match status" value="1"/>
</dbReference>
<accession>A0A0S2T9H2</accession>
<dbReference type="KEGG" id="tee:Tel_00840"/>
<gene>
    <name evidence="2" type="ORF">Tel_00840</name>
</gene>
<protein>
    <recommendedName>
        <fullName evidence="1">Type 4 fimbrial biogenesis protein PilX N-terminal domain-containing protein</fullName>
    </recommendedName>
</protein>
<reference evidence="2" key="1">
    <citation type="submission" date="2015-10" db="EMBL/GenBank/DDBJ databases">
        <title>Description of Candidatus Tenderia electrophaga gen. nov, sp. nov., an Uncultivated Electroautotroph from a Biocathode Enrichment.</title>
        <authorList>
            <person name="Eddie B.J."/>
            <person name="Malanoski A.P."/>
            <person name="Wang Z."/>
            <person name="Hall R.J."/>
            <person name="Oh S.D."/>
            <person name="Heiner C."/>
            <person name="Lin B."/>
            <person name="Strycharz-Glaven S.M."/>
        </authorList>
    </citation>
    <scope>NUCLEOTIDE SEQUENCE [LARGE SCALE GENOMIC DNA]</scope>
    <source>
        <strain evidence="2">NRL1</strain>
    </source>
</reference>
<dbReference type="InterPro" id="IPR025746">
    <property type="entry name" value="PilX_N_dom"/>
</dbReference>
<organism evidence="2 3">
    <name type="scientific">Candidatus Tenderia electrophaga</name>
    <dbReference type="NCBI Taxonomy" id="1748243"/>
    <lineage>
        <taxon>Bacteria</taxon>
        <taxon>Pseudomonadati</taxon>
        <taxon>Pseudomonadota</taxon>
        <taxon>Gammaproteobacteria</taxon>
        <taxon>Candidatus Tenderiales</taxon>
        <taxon>Candidatus Tenderiaceae</taxon>
        <taxon>Candidatus Tenderia</taxon>
    </lineage>
</organism>